<accession>A0A553PAN3</accession>
<protein>
    <submittedName>
        <fullName evidence="1">Uncharacterized protein</fullName>
    </submittedName>
</protein>
<dbReference type="EMBL" id="VCGU01000005">
    <property type="protein sequence ID" value="TRY74724.1"/>
    <property type="molecule type" value="Genomic_DNA"/>
</dbReference>
<sequence length="91" mass="10334">MANVVLEAVYPPLEDNSPILIDRLVPILAFNGIEISGPKLERIISEFLSDYKCQDNHICVTKESPRKTIDPQSLEEIRMCFKSLDVNENIC</sequence>
<dbReference type="AlphaFoldDB" id="A0A553PAN3"/>
<keyword evidence="2" id="KW-1185">Reference proteome</keyword>
<organism evidence="1 2">
    <name type="scientific">Tigriopus californicus</name>
    <name type="common">Marine copepod</name>
    <dbReference type="NCBI Taxonomy" id="6832"/>
    <lineage>
        <taxon>Eukaryota</taxon>
        <taxon>Metazoa</taxon>
        <taxon>Ecdysozoa</taxon>
        <taxon>Arthropoda</taxon>
        <taxon>Crustacea</taxon>
        <taxon>Multicrustacea</taxon>
        <taxon>Hexanauplia</taxon>
        <taxon>Copepoda</taxon>
        <taxon>Harpacticoida</taxon>
        <taxon>Harpacticidae</taxon>
        <taxon>Tigriopus</taxon>
    </lineage>
</organism>
<dbReference type="Proteomes" id="UP000318571">
    <property type="component" value="Chromosome 2"/>
</dbReference>
<evidence type="ECO:0000313" key="2">
    <source>
        <dbReference type="Proteomes" id="UP000318571"/>
    </source>
</evidence>
<proteinExistence type="predicted"/>
<evidence type="ECO:0000313" key="1">
    <source>
        <dbReference type="EMBL" id="TRY74724.1"/>
    </source>
</evidence>
<name>A0A553PAN3_TIGCA</name>
<reference evidence="1 2" key="1">
    <citation type="journal article" date="2018" name="Nat. Ecol. Evol.">
        <title>Genomic signatures of mitonuclear coevolution across populations of Tigriopus californicus.</title>
        <authorList>
            <person name="Barreto F.S."/>
            <person name="Watson E.T."/>
            <person name="Lima T.G."/>
            <person name="Willett C.S."/>
            <person name="Edmands S."/>
            <person name="Li W."/>
            <person name="Burton R.S."/>
        </authorList>
    </citation>
    <scope>NUCLEOTIDE SEQUENCE [LARGE SCALE GENOMIC DNA]</scope>
    <source>
        <strain evidence="1 2">San Diego</strain>
    </source>
</reference>
<gene>
    <name evidence="1" type="ORF">TCAL_14547</name>
</gene>
<comment type="caution">
    <text evidence="1">The sequence shown here is derived from an EMBL/GenBank/DDBJ whole genome shotgun (WGS) entry which is preliminary data.</text>
</comment>